<keyword evidence="12" id="KW-1185">Reference proteome</keyword>
<keyword evidence="5" id="KW-0862">Zinc</keyword>
<keyword evidence="3" id="KW-0677">Repeat</keyword>
<protein>
    <recommendedName>
        <fullName evidence="10">C2H2-type domain-containing protein</fullName>
    </recommendedName>
</protein>
<evidence type="ECO:0000256" key="8">
    <source>
        <dbReference type="PROSITE-ProRule" id="PRU00042"/>
    </source>
</evidence>
<dbReference type="PANTHER" id="PTHR14003:SF8">
    <property type="entry name" value="ZINC FINGER PROTEIN 42 HOMOLOG"/>
    <property type="match status" value="1"/>
</dbReference>
<comment type="caution">
    <text evidence="11">The sequence shown here is derived from an EMBL/GenBank/DDBJ whole genome shotgun (WGS) entry which is preliminary data.</text>
</comment>
<dbReference type="GO" id="GO:0000785">
    <property type="term" value="C:chromatin"/>
    <property type="evidence" value="ECO:0007669"/>
    <property type="project" value="TreeGrafter"/>
</dbReference>
<dbReference type="SUPFAM" id="SSF57667">
    <property type="entry name" value="beta-beta-alpha zinc fingers"/>
    <property type="match status" value="3"/>
</dbReference>
<evidence type="ECO:0000256" key="6">
    <source>
        <dbReference type="ARBA" id="ARBA00023125"/>
    </source>
</evidence>
<dbReference type="InterPro" id="IPR036236">
    <property type="entry name" value="Znf_C2H2_sf"/>
</dbReference>
<feature type="domain" description="C2H2-type" evidence="10">
    <location>
        <begin position="257"/>
        <end position="286"/>
    </location>
</feature>
<dbReference type="OrthoDB" id="10264072at2759"/>
<keyword evidence="4 8" id="KW-0863">Zinc-finger</keyword>
<organism evidence="11 12">
    <name type="scientific">Neotoma lepida</name>
    <name type="common">Desert woodrat</name>
    <dbReference type="NCBI Taxonomy" id="56216"/>
    <lineage>
        <taxon>Eukaryota</taxon>
        <taxon>Metazoa</taxon>
        <taxon>Chordata</taxon>
        <taxon>Craniata</taxon>
        <taxon>Vertebrata</taxon>
        <taxon>Euteleostomi</taxon>
        <taxon>Mammalia</taxon>
        <taxon>Eutheria</taxon>
        <taxon>Euarchontoglires</taxon>
        <taxon>Glires</taxon>
        <taxon>Rodentia</taxon>
        <taxon>Myomorpha</taxon>
        <taxon>Muroidea</taxon>
        <taxon>Cricetidae</taxon>
        <taxon>Neotominae</taxon>
        <taxon>Neotoma</taxon>
    </lineage>
</organism>
<evidence type="ECO:0000313" key="12">
    <source>
        <dbReference type="Proteomes" id="UP000092124"/>
    </source>
</evidence>
<dbReference type="SMART" id="SM00355">
    <property type="entry name" value="ZnF_C2H2"/>
    <property type="match status" value="4"/>
</dbReference>
<gene>
    <name evidence="11" type="ORF">A6R68_11311</name>
</gene>
<dbReference type="InterPro" id="IPR013087">
    <property type="entry name" value="Znf_C2H2_type"/>
</dbReference>
<keyword evidence="2" id="KW-0479">Metal-binding</keyword>
<evidence type="ECO:0000256" key="7">
    <source>
        <dbReference type="ARBA" id="ARBA00023242"/>
    </source>
</evidence>
<dbReference type="GO" id="GO:0000981">
    <property type="term" value="F:DNA-binding transcription factor activity, RNA polymerase II-specific"/>
    <property type="evidence" value="ECO:0007669"/>
    <property type="project" value="TreeGrafter"/>
</dbReference>
<keyword evidence="7" id="KW-0539">Nucleus</keyword>
<feature type="domain" description="C2H2-type" evidence="10">
    <location>
        <begin position="227"/>
        <end position="256"/>
    </location>
</feature>
<dbReference type="GO" id="GO:0031519">
    <property type="term" value="C:PcG protein complex"/>
    <property type="evidence" value="ECO:0007669"/>
    <property type="project" value="TreeGrafter"/>
</dbReference>
<evidence type="ECO:0000256" key="4">
    <source>
        <dbReference type="ARBA" id="ARBA00022771"/>
    </source>
</evidence>
<dbReference type="STRING" id="56216.A0A1A6FUD7"/>
<dbReference type="FunFam" id="3.30.160.60:FF:000163">
    <property type="entry name" value="transcriptional repressor protein YY1"/>
    <property type="match status" value="1"/>
</dbReference>
<name>A0A1A6FUD7_NEOLE</name>
<evidence type="ECO:0000256" key="1">
    <source>
        <dbReference type="ARBA" id="ARBA00004123"/>
    </source>
</evidence>
<dbReference type="GO" id="GO:0008270">
    <property type="term" value="F:zinc ion binding"/>
    <property type="evidence" value="ECO:0007669"/>
    <property type="project" value="UniProtKB-KW"/>
</dbReference>
<dbReference type="PANTHER" id="PTHR14003">
    <property type="entry name" value="TRANSCRIPTIONAL REPRESSOR PROTEIN YY"/>
    <property type="match status" value="1"/>
</dbReference>
<dbReference type="EMBL" id="LZPO01117056">
    <property type="protein sequence ID" value="OBS57566.1"/>
    <property type="molecule type" value="Genomic_DNA"/>
</dbReference>
<dbReference type="PROSITE" id="PS50157">
    <property type="entry name" value="ZINC_FINGER_C2H2_2"/>
    <property type="match status" value="3"/>
</dbReference>
<proteinExistence type="predicted"/>
<accession>A0A1A6FUD7</accession>
<sequence length="288" mass="32478">MNEQMKRMAKTSGQKGLGGRALSRGLKQEEVKQVPRTRGEPLLIHDEDVYSETSPETEEDDFPDGYIECIIREEAEQDLSRHVLEASSLIESSLEYVTKGKKQEKREAKQEQPQQIVGENSALGCSKYMTNRKLPVGKIAEADLSDHKQLSGFTGQTPKGGEYCGTLSMLDCPQTGCMKKLRNKTALRKHMLIHGPRQHVCAECGKAFAERSKLKRHFLVHSGEKPFQCTFEGCGKRFSLDFNLRTHIRIHTDEKPFVCPFDGCQKSFIQSNNLKIHILTHAKAGKKC</sequence>
<evidence type="ECO:0000256" key="3">
    <source>
        <dbReference type="ARBA" id="ARBA00022737"/>
    </source>
</evidence>
<feature type="region of interest" description="Disordered" evidence="9">
    <location>
        <begin position="1"/>
        <end position="62"/>
    </location>
</feature>
<dbReference type="Proteomes" id="UP000092124">
    <property type="component" value="Unassembled WGS sequence"/>
</dbReference>
<feature type="compositionally biased region" description="Basic and acidic residues" evidence="9">
    <location>
        <begin position="26"/>
        <end position="48"/>
    </location>
</feature>
<evidence type="ECO:0000313" key="11">
    <source>
        <dbReference type="EMBL" id="OBS57566.1"/>
    </source>
</evidence>
<dbReference type="GO" id="GO:0005667">
    <property type="term" value="C:transcription regulator complex"/>
    <property type="evidence" value="ECO:0007669"/>
    <property type="project" value="TreeGrafter"/>
</dbReference>
<keyword evidence="6" id="KW-0238">DNA-binding</keyword>
<dbReference type="Gene3D" id="3.30.160.60">
    <property type="entry name" value="Classic Zinc Finger"/>
    <property type="match status" value="4"/>
</dbReference>
<dbReference type="Pfam" id="PF00096">
    <property type="entry name" value="zf-C2H2"/>
    <property type="match status" value="3"/>
</dbReference>
<comment type="subcellular location">
    <subcellularLocation>
        <location evidence="1">Nucleus</location>
    </subcellularLocation>
</comment>
<dbReference type="FunFam" id="3.30.160.60:FF:000104">
    <property type="entry name" value="Transcriptional repressor protein YY1"/>
    <property type="match status" value="1"/>
</dbReference>
<dbReference type="FunFam" id="3.30.160.60:FF:000303">
    <property type="entry name" value="Zinc finger protein 41"/>
    <property type="match status" value="1"/>
</dbReference>
<evidence type="ECO:0000259" key="10">
    <source>
        <dbReference type="PROSITE" id="PS50157"/>
    </source>
</evidence>
<dbReference type="AlphaFoldDB" id="A0A1A6FUD7"/>
<evidence type="ECO:0000256" key="9">
    <source>
        <dbReference type="SAM" id="MobiDB-lite"/>
    </source>
</evidence>
<dbReference type="GO" id="GO:0000978">
    <property type="term" value="F:RNA polymerase II cis-regulatory region sequence-specific DNA binding"/>
    <property type="evidence" value="ECO:0007669"/>
    <property type="project" value="TreeGrafter"/>
</dbReference>
<evidence type="ECO:0000256" key="2">
    <source>
        <dbReference type="ARBA" id="ARBA00022723"/>
    </source>
</evidence>
<feature type="domain" description="C2H2-type" evidence="10">
    <location>
        <begin position="199"/>
        <end position="226"/>
    </location>
</feature>
<reference evidence="11 12" key="1">
    <citation type="submission" date="2016-06" db="EMBL/GenBank/DDBJ databases">
        <title>The Draft Genome Sequence and Annotation of the Desert Woodrat Neotoma lepida.</title>
        <authorList>
            <person name="Campbell M."/>
            <person name="Oakeson K.F."/>
            <person name="Yandell M."/>
            <person name="Halpert J.R."/>
            <person name="Dearing D."/>
        </authorList>
    </citation>
    <scope>NUCLEOTIDE SEQUENCE [LARGE SCALE GENOMIC DNA]</scope>
    <source>
        <strain evidence="11">417</strain>
        <tissue evidence="11">Liver</tissue>
    </source>
</reference>
<dbReference type="PROSITE" id="PS00028">
    <property type="entry name" value="ZINC_FINGER_C2H2_1"/>
    <property type="match status" value="3"/>
</dbReference>
<evidence type="ECO:0000256" key="5">
    <source>
        <dbReference type="ARBA" id="ARBA00022833"/>
    </source>
</evidence>